<proteinExistence type="predicted"/>
<name>A0AAQ4FAJ9_AMBAM</name>
<accession>A0AAQ4FAJ9</accession>
<dbReference type="SUPFAM" id="SSF57997">
    <property type="entry name" value="Tropomyosin"/>
    <property type="match status" value="1"/>
</dbReference>
<keyword evidence="1" id="KW-0175">Coiled coil</keyword>
<feature type="coiled-coil region" evidence="1">
    <location>
        <begin position="1815"/>
        <end position="1870"/>
    </location>
</feature>
<feature type="coiled-coil region" evidence="1">
    <location>
        <begin position="1085"/>
        <end position="1140"/>
    </location>
</feature>
<reference evidence="3 4" key="1">
    <citation type="journal article" date="2023" name="Arcadia Sci">
        <title>De novo assembly of a long-read Amblyomma americanum tick genome.</title>
        <authorList>
            <person name="Chou S."/>
            <person name="Poskanzer K.E."/>
            <person name="Rollins M."/>
            <person name="Thuy-Boun P.S."/>
        </authorList>
    </citation>
    <scope>NUCLEOTIDE SEQUENCE [LARGE SCALE GENOMIC DNA]</scope>
    <source>
        <strain evidence="3">F_SG_1</strain>
        <tissue evidence="3">Salivary glands</tissue>
    </source>
</reference>
<feature type="coiled-coil region" evidence="1">
    <location>
        <begin position="741"/>
        <end position="806"/>
    </location>
</feature>
<keyword evidence="4" id="KW-1185">Reference proteome</keyword>
<feature type="region of interest" description="Disordered" evidence="2">
    <location>
        <begin position="348"/>
        <end position="386"/>
    </location>
</feature>
<dbReference type="PANTHER" id="PTHR43941">
    <property type="entry name" value="STRUCTURAL MAINTENANCE OF CHROMOSOMES PROTEIN 2"/>
    <property type="match status" value="1"/>
</dbReference>
<feature type="region of interest" description="Disordered" evidence="2">
    <location>
        <begin position="1155"/>
        <end position="1188"/>
    </location>
</feature>
<sequence length="1895" mass="213107">MVLSFQQKNVAEQIQKFVTELDERDKLLDESRTKREELEKLVANLIHEKAALEDELCKWKMQLEQQLDELKDKKVPSLKRQLDTRTAALQAISAHAAKQEEALKSLHNVHSLCSLIQPKTEAFLQLIDDSLAAGDIQATQRAKKDFQRELSKISSEHCSFQLDSTEQPCSVAAFSDRVWKLEAELQSRENLIECLNSDIACLTSRLEATQTRCLEYETEMKRASEIHQKICAEKDKLLDSVQRKMQEMERHAQEGLSPKSRTSELQLECNRLHIAVLEKSRFINELLSERNKATVETEKSFHELLLSMKQKDQLIEMMQTKFEHAEEGEAVIENEGLRQPNPADFLLETCEGQPKPAEPGTPLGTERPSFQGSSPASPEGPDEPTVFYLSQSVPREVKVLYQILSDLAQESGIMPELSTVALTNISCIQKVTEILKSAHEKGLRFSLPIQSTIVNMDSLDHCEPDERGLAAWEPTVLVKLGEKLQQLAYLFAVDGPVVSKWQMADVVQLLDTVLEKAKQEAANKLFLHRSPEDLPPVLFGKGGQPKEHEELTHSAMLSPHLRNERGHSDISDYQEELLQDLGSALKCVGDLHNEVKALPLTPTSNETRKSTGSTDELIFAVDSSGQLVPVPVDQAGHFEKDASSQTEEPCDNLESLKSELNNAKAQVKFLQKSLKDSFSVKVTESPTGPNAQPLIEIDQNLPVLGSLGSQSPRKSGLSANRRWRKQLTNQKMSEFGLSENVFELQEEIFFLVLRIEDLERQLKDNFEVVSKHKDESLSEQAGVAVVQALEEKNAALQEQLHQMQEVSTVLLCRLEELAAFLEQLLAYDETGSLGSVTLSADMVAKIRQLVADSKDFSLSFSQSFLGSDNNSALSDHLLKRGSFDRSMQSILSRSKGKNDSISVIDKPQSCKLDINTIPPCPEDIAFMEDELKTLRDRVQEQQSEISSLTRRLEEEGSERASPAAGGRSKRAVSASHTKAQKLEKLLRRIQHCNSRLEDTLTVHKELCQKLLRIPSGDGPKDASESQQPKDLTESLVPSMRKLQFRLEEMVINNEVLHEILTEHLASGKAVLTEPSTPGGAGANSKESAAEELNQCKKELACKERREDILKRAMVHEQDAKVQLEKELADCQKELQSLHEAHCALEKQYKTAVQRNSDLALRDPQRRSSFEKSRLERARGSSFERPDGEEMKLRDENHTLTAELRQQAQEIARLGKEEALHKDEVSNLSQEKTVLSQKLQAVQHEHEVLLESSSNKISELVTKLGALSTQNKNQHEEIRNLREMGESISRENIKLKHDLDATSSELEGLRVENQDLRETLLALRKQESLLRKNLEKAVDEQQAAKKISDEYSQSNKLLRMEKDQLGAKISDLSSRLDALECEKQSLYEEKQRLILEVSAGEDEVERVNSKLQSCEEECNNLRTQKSEVEAELQACNNKLQEFEHLAEQLREELSATKGKLESMDTRCNHLEQELGASKEAHKQLLWKRDELQRTLEAVGREAQQSKSLARMSLDKKHVMAFMELQDKSRSLQNVVMELKLKLERAMYENKCLRLELRVNEQFQSGNSSGAVVGTPDSLRSFATAASNASPPRLSPHQVPVDSSQRTPPVVGQHSCSHSRSYHTSPDLGIDSDPTPEHDVYSTAVEPTYVEHWQHRMGPDWSISSVHSAPDAFGGSCLLCQQGKDSPASWKFKANATYGGEQLDHPSTQSPSKSGFPVISCSLSSPGVHLCAIVQLSDHELLKKRVDESICLIRRVEASVQQALDALADFASDCTEPPECNRLLQDAERGCQSIKMCLMDSFKLICSFTMAQMPEAKEEHSFEHKQLRMELNKLQEKHSQQSAELQNALDQISSLKEKKEGMERAISRQLNKTKMVLKQTKGNLNVLRARDAKPEKK</sequence>
<dbReference type="Gene3D" id="1.10.287.1490">
    <property type="match status" value="1"/>
</dbReference>
<dbReference type="PANTHER" id="PTHR43941:SF1">
    <property type="entry name" value="STRUCTURAL MAINTENANCE OF CHROMOSOMES PROTEIN 2"/>
    <property type="match status" value="1"/>
</dbReference>
<evidence type="ECO:0000256" key="2">
    <source>
        <dbReference type="SAM" id="MobiDB-lite"/>
    </source>
</evidence>
<feature type="coiled-coil region" evidence="1">
    <location>
        <begin position="1189"/>
        <end position="1507"/>
    </location>
</feature>
<feature type="compositionally biased region" description="Basic and acidic residues" evidence="2">
    <location>
        <begin position="1159"/>
        <end position="1188"/>
    </location>
</feature>
<feature type="coiled-coil region" evidence="1">
    <location>
        <begin position="21"/>
        <end position="55"/>
    </location>
</feature>
<dbReference type="GO" id="GO:0000796">
    <property type="term" value="C:condensin complex"/>
    <property type="evidence" value="ECO:0007669"/>
    <property type="project" value="TreeGrafter"/>
</dbReference>
<feature type="compositionally biased region" description="Polar residues" evidence="2">
    <location>
        <begin position="1612"/>
        <end position="1622"/>
    </location>
</feature>
<evidence type="ECO:0000256" key="1">
    <source>
        <dbReference type="SAM" id="Coils"/>
    </source>
</evidence>
<feature type="compositionally biased region" description="Polar residues" evidence="2">
    <location>
        <begin position="940"/>
        <end position="949"/>
    </location>
</feature>
<protein>
    <submittedName>
        <fullName evidence="3">Uncharacterized protein</fullName>
    </submittedName>
</protein>
<dbReference type="GO" id="GO:0000785">
    <property type="term" value="C:chromatin"/>
    <property type="evidence" value="ECO:0007669"/>
    <property type="project" value="TreeGrafter"/>
</dbReference>
<dbReference type="EMBL" id="JARKHS020005219">
    <property type="protein sequence ID" value="KAK8783762.1"/>
    <property type="molecule type" value="Genomic_DNA"/>
</dbReference>
<feature type="region of interest" description="Disordered" evidence="2">
    <location>
        <begin position="937"/>
        <end position="977"/>
    </location>
</feature>
<gene>
    <name evidence="3" type="ORF">V5799_009874</name>
</gene>
<feature type="region of interest" description="Disordered" evidence="2">
    <location>
        <begin position="1581"/>
        <end position="1638"/>
    </location>
</feature>
<dbReference type="GO" id="GO:0003682">
    <property type="term" value="F:chromatin binding"/>
    <property type="evidence" value="ECO:0007669"/>
    <property type="project" value="TreeGrafter"/>
</dbReference>
<dbReference type="Proteomes" id="UP001321473">
    <property type="component" value="Unassembled WGS sequence"/>
</dbReference>
<dbReference type="GO" id="GO:0007076">
    <property type="term" value="P:mitotic chromosome condensation"/>
    <property type="evidence" value="ECO:0007669"/>
    <property type="project" value="TreeGrafter"/>
</dbReference>
<dbReference type="GO" id="GO:0000793">
    <property type="term" value="C:condensed chromosome"/>
    <property type="evidence" value="ECO:0007669"/>
    <property type="project" value="TreeGrafter"/>
</dbReference>
<feature type="coiled-coil region" evidence="1">
    <location>
        <begin position="192"/>
        <end position="254"/>
    </location>
</feature>
<evidence type="ECO:0000313" key="3">
    <source>
        <dbReference type="EMBL" id="KAK8783762.1"/>
    </source>
</evidence>
<organism evidence="3 4">
    <name type="scientific">Amblyomma americanum</name>
    <name type="common">Lone star tick</name>
    <dbReference type="NCBI Taxonomy" id="6943"/>
    <lineage>
        <taxon>Eukaryota</taxon>
        <taxon>Metazoa</taxon>
        <taxon>Ecdysozoa</taxon>
        <taxon>Arthropoda</taxon>
        <taxon>Chelicerata</taxon>
        <taxon>Arachnida</taxon>
        <taxon>Acari</taxon>
        <taxon>Parasitiformes</taxon>
        <taxon>Ixodida</taxon>
        <taxon>Ixodoidea</taxon>
        <taxon>Ixodidae</taxon>
        <taxon>Amblyomminae</taxon>
        <taxon>Amblyomma</taxon>
    </lineage>
</organism>
<comment type="caution">
    <text evidence="3">The sequence shown here is derived from an EMBL/GenBank/DDBJ whole genome shotgun (WGS) entry which is preliminary data.</text>
</comment>
<feature type="region of interest" description="Disordered" evidence="2">
    <location>
        <begin position="1012"/>
        <end position="1033"/>
    </location>
</feature>
<evidence type="ECO:0000313" key="4">
    <source>
        <dbReference type="Proteomes" id="UP001321473"/>
    </source>
</evidence>